<dbReference type="InterPro" id="IPR012495">
    <property type="entry name" value="TadE-like_dom"/>
</dbReference>
<dbReference type="Proteomes" id="UP000246085">
    <property type="component" value="Chromosome BRAD3257"/>
</dbReference>
<organism evidence="3 4">
    <name type="scientific">Bradyrhizobium vignae</name>
    <dbReference type="NCBI Taxonomy" id="1549949"/>
    <lineage>
        <taxon>Bacteria</taxon>
        <taxon>Pseudomonadati</taxon>
        <taxon>Pseudomonadota</taxon>
        <taxon>Alphaproteobacteria</taxon>
        <taxon>Hyphomicrobiales</taxon>
        <taxon>Nitrobacteraceae</taxon>
        <taxon>Bradyrhizobium</taxon>
    </lineage>
</organism>
<evidence type="ECO:0000313" key="4">
    <source>
        <dbReference type="Proteomes" id="UP000246085"/>
    </source>
</evidence>
<keyword evidence="1" id="KW-0472">Membrane</keyword>
<keyword evidence="1" id="KW-1133">Transmembrane helix</keyword>
<evidence type="ECO:0000256" key="1">
    <source>
        <dbReference type="SAM" id="Phobius"/>
    </source>
</evidence>
<dbReference type="EMBL" id="LS398110">
    <property type="protein sequence ID" value="SPP92270.1"/>
    <property type="molecule type" value="Genomic_DNA"/>
</dbReference>
<name>A0A2U3PSY1_9BRAD</name>
<dbReference type="AlphaFoldDB" id="A0A2U3PSY1"/>
<proteinExistence type="predicted"/>
<sequence length="167" mass="17299">MQIQRSVSASRDRLLNALRGHLRAAAADSRGVAAVEFGIMIPLLSLMVVSLTDIGLALYRKMQVEEAAQAGAQYAIVRGYNASGISDAVTNATNSTAITASPAPTQFCGCPTSAGISAVSCGTVCTGGAQAGTYTTVSARATYYTLINYQIVATTYSFSAQSTARLQ</sequence>
<accession>A0A2U3PSY1</accession>
<feature type="domain" description="TadE-like" evidence="2">
    <location>
        <begin position="31"/>
        <end position="72"/>
    </location>
</feature>
<evidence type="ECO:0000259" key="2">
    <source>
        <dbReference type="Pfam" id="PF07811"/>
    </source>
</evidence>
<evidence type="ECO:0000313" key="3">
    <source>
        <dbReference type="EMBL" id="SPP92270.1"/>
    </source>
</evidence>
<reference evidence="3 4" key="1">
    <citation type="submission" date="2018-03" db="EMBL/GenBank/DDBJ databases">
        <authorList>
            <person name="Gully D."/>
        </authorList>
    </citation>
    <scope>NUCLEOTIDE SEQUENCE [LARGE SCALE GENOMIC DNA]</scope>
    <source>
        <strain evidence="3">ORS3257</strain>
    </source>
</reference>
<gene>
    <name evidence="3" type="ORF">BRAD3257_1130</name>
</gene>
<dbReference type="Pfam" id="PF07811">
    <property type="entry name" value="TadE"/>
    <property type="match status" value="1"/>
</dbReference>
<protein>
    <recommendedName>
        <fullName evidence="2">TadE-like domain-containing protein</fullName>
    </recommendedName>
</protein>
<feature type="transmembrane region" description="Helical" evidence="1">
    <location>
        <begin position="39"/>
        <end position="59"/>
    </location>
</feature>
<keyword evidence="1" id="KW-0812">Transmembrane</keyword>
<dbReference type="KEGG" id="bvz:BRAD3257_1130"/>